<feature type="compositionally biased region" description="Basic and acidic residues" evidence="1">
    <location>
        <begin position="318"/>
        <end position="344"/>
    </location>
</feature>
<keyword evidence="4" id="KW-1185">Reference proteome</keyword>
<proteinExistence type="predicted"/>
<protein>
    <recommendedName>
        <fullName evidence="5">LigA protein</fullName>
    </recommendedName>
</protein>
<evidence type="ECO:0000256" key="2">
    <source>
        <dbReference type="SAM" id="Phobius"/>
    </source>
</evidence>
<evidence type="ECO:0000256" key="1">
    <source>
        <dbReference type="SAM" id="MobiDB-lite"/>
    </source>
</evidence>
<name>A0ABR9JWP0_9ACTN</name>
<evidence type="ECO:0008006" key="5">
    <source>
        <dbReference type="Google" id="ProtNLM"/>
    </source>
</evidence>
<gene>
    <name evidence="3" type="ORF">H4W34_004731</name>
</gene>
<feature type="transmembrane region" description="Helical" evidence="2">
    <location>
        <begin position="177"/>
        <end position="201"/>
    </location>
</feature>
<evidence type="ECO:0000313" key="4">
    <source>
        <dbReference type="Proteomes" id="UP000627838"/>
    </source>
</evidence>
<feature type="transmembrane region" description="Helical" evidence="2">
    <location>
        <begin position="253"/>
        <end position="277"/>
    </location>
</feature>
<sequence length="356" mass="37031">MTVTALPPPGRLRLAVCAATIAACVPYLTIKLAWLSGSTVGWNDTEAAGDSVLYVGNLITMLMDAVAVAVASAFTFRWGLRLPAWLVLVPIWVAAGLLVPIAISVPPAAVIMVFDDAASASGDAGAMQGWVFGVVYTSFTLQGIGLLTAFALYARVRWGDVLAARTRDVAVGATHGLQGLLLRTALVFAVVFAAVNLYWAFGGTAGRPDGPTGDLNPAQHILAGTGAVLAVAGAVALLAVLRRPHRPRRLVGPLAVAWTGSAATFAWPLYSLVIVLAQPGDMGHDMTVATNLTTLAGVFAGLLTGLAGAALLAEHGATRTHENRKHETHKHEARAFETRTHEASGQRARPTASSTP</sequence>
<dbReference type="Proteomes" id="UP000627838">
    <property type="component" value="Unassembled WGS sequence"/>
</dbReference>
<feature type="transmembrane region" description="Helical" evidence="2">
    <location>
        <begin position="134"/>
        <end position="156"/>
    </location>
</feature>
<feature type="transmembrane region" description="Helical" evidence="2">
    <location>
        <begin position="86"/>
        <end position="114"/>
    </location>
</feature>
<feature type="region of interest" description="Disordered" evidence="1">
    <location>
        <begin position="318"/>
        <end position="356"/>
    </location>
</feature>
<feature type="transmembrane region" description="Helical" evidence="2">
    <location>
        <begin position="289"/>
        <end position="313"/>
    </location>
</feature>
<feature type="transmembrane region" description="Helical" evidence="2">
    <location>
        <begin position="221"/>
        <end position="241"/>
    </location>
</feature>
<dbReference type="EMBL" id="JADBDZ010000001">
    <property type="protein sequence ID" value="MBE1534898.1"/>
    <property type="molecule type" value="Genomic_DNA"/>
</dbReference>
<keyword evidence="2" id="KW-0812">Transmembrane</keyword>
<dbReference type="RefSeq" id="WP_192761193.1">
    <property type="nucleotide sequence ID" value="NZ_JADBDZ010000001.1"/>
</dbReference>
<reference evidence="3 4" key="1">
    <citation type="submission" date="2020-10" db="EMBL/GenBank/DDBJ databases">
        <title>Sequencing the genomes of 1000 actinobacteria strains.</title>
        <authorList>
            <person name="Klenk H.-P."/>
        </authorList>
    </citation>
    <scope>NUCLEOTIDE SEQUENCE [LARGE SCALE GENOMIC DNA]</scope>
    <source>
        <strain evidence="3 4">DSM 46744</strain>
    </source>
</reference>
<feature type="transmembrane region" description="Helical" evidence="2">
    <location>
        <begin position="54"/>
        <end position="74"/>
    </location>
</feature>
<organism evidence="3 4">
    <name type="scientific">Actinomadura algeriensis</name>
    <dbReference type="NCBI Taxonomy" id="1679523"/>
    <lineage>
        <taxon>Bacteria</taxon>
        <taxon>Bacillati</taxon>
        <taxon>Actinomycetota</taxon>
        <taxon>Actinomycetes</taxon>
        <taxon>Streptosporangiales</taxon>
        <taxon>Thermomonosporaceae</taxon>
        <taxon>Actinomadura</taxon>
    </lineage>
</organism>
<keyword evidence="2" id="KW-0472">Membrane</keyword>
<feature type="transmembrane region" description="Helical" evidence="2">
    <location>
        <begin position="12"/>
        <end position="34"/>
    </location>
</feature>
<evidence type="ECO:0000313" key="3">
    <source>
        <dbReference type="EMBL" id="MBE1534898.1"/>
    </source>
</evidence>
<accession>A0ABR9JWP0</accession>
<comment type="caution">
    <text evidence="3">The sequence shown here is derived from an EMBL/GenBank/DDBJ whole genome shotgun (WGS) entry which is preliminary data.</text>
</comment>
<keyword evidence="2" id="KW-1133">Transmembrane helix</keyword>